<feature type="compositionally biased region" description="Basic and acidic residues" evidence="1">
    <location>
        <begin position="91"/>
        <end position="105"/>
    </location>
</feature>
<evidence type="ECO:0000313" key="2">
    <source>
        <dbReference type="EMBL" id="MDZ5460809.1"/>
    </source>
</evidence>
<sequence length="115" mass="12679">MNTLRALALIKRAVELSEAGFRGDPLAEVCRFASEQERQAVQCIVQSRPALFGHKPTSQEIMAALRDMVLGEATRQDSAAGVHRLAALQTPHERLAPDRSIEPHGSRHHARGHRS</sequence>
<keyword evidence="3" id="KW-1185">Reference proteome</keyword>
<gene>
    <name evidence="2" type="ORF">SM757_29960</name>
</gene>
<proteinExistence type="predicted"/>
<organism evidence="2 3">
    <name type="scientific">Azohydromonas lata</name>
    <dbReference type="NCBI Taxonomy" id="45677"/>
    <lineage>
        <taxon>Bacteria</taxon>
        <taxon>Pseudomonadati</taxon>
        <taxon>Pseudomonadota</taxon>
        <taxon>Betaproteobacteria</taxon>
        <taxon>Burkholderiales</taxon>
        <taxon>Sphaerotilaceae</taxon>
        <taxon>Azohydromonas</taxon>
    </lineage>
</organism>
<accession>A0ABU5IPK8</accession>
<dbReference type="Proteomes" id="UP001293718">
    <property type="component" value="Unassembled WGS sequence"/>
</dbReference>
<evidence type="ECO:0000313" key="3">
    <source>
        <dbReference type="Proteomes" id="UP001293718"/>
    </source>
</evidence>
<name>A0ABU5IPK8_9BURK</name>
<reference evidence="2 3" key="1">
    <citation type="submission" date="2023-11" db="EMBL/GenBank/DDBJ databases">
        <title>Draft genome of Azohydromonas lata strain H1 (DSM1123), a polyhydroxyalkanoate producer.</title>
        <authorList>
            <person name="Traversa D."/>
            <person name="D'Addabbo P."/>
            <person name="Pazzani C."/>
            <person name="Manzari C."/>
            <person name="Chiara M."/>
            <person name="Scrascia M."/>
        </authorList>
    </citation>
    <scope>NUCLEOTIDE SEQUENCE [LARGE SCALE GENOMIC DNA]</scope>
    <source>
        <strain evidence="2 3">H1</strain>
    </source>
</reference>
<feature type="compositionally biased region" description="Basic residues" evidence="1">
    <location>
        <begin position="106"/>
        <end position="115"/>
    </location>
</feature>
<comment type="caution">
    <text evidence="2">The sequence shown here is derived from an EMBL/GenBank/DDBJ whole genome shotgun (WGS) entry which is preliminary data.</text>
</comment>
<dbReference type="EMBL" id="JAXOJX010000083">
    <property type="protein sequence ID" value="MDZ5460809.1"/>
    <property type="molecule type" value="Genomic_DNA"/>
</dbReference>
<feature type="region of interest" description="Disordered" evidence="1">
    <location>
        <begin position="88"/>
        <end position="115"/>
    </location>
</feature>
<evidence type="ECO:0000256" key="1">
    <source>
        <dbReference type="SAM" id="MobiDB-lite"/>
    </source>
</evidence>
<protein>
    <submittedName>
        <fullName evidence="2">Uncharacterized protein</fullName>
    </submittedName>
</protein>
<dbReference type="RefSeq" id="WP_157119295.1">
    <property type="nucleotide sequence ID" value="NZ_JAXOJX010000083.1"/>
</dbReference>